<name>A0A0Y0C4G3_9CAUD</name>
<gene>
    <name evidence="1" type="ORF">SEA_WEISS13_87</name>
</gene>
<accession>A0A0Y0C4G3</accession>
<reference evidence="1 2" key="1">
    <citation type="submission" date="2015-08" db="EMBL/GenBank/DDBJ databases">
        <authorList>
            <person name="Adams C.A."/>
            <person name="Ardeshna N.S."/>
            <person name="Badithe A.V."/>
            <person name="Badrani J.H."/>
            <person name="Birkholz E.A."/>
            <person name="Butler M."/>
            <person name="Chu A."/>
            <person name="Farmer C.N."/>
            <person name="Frischer G.M."/>
            <person name="Hsieh L.Y."/>
            <person name="Jackson K.B."/>
            <person name="Kagy D.N."/>
            <person name="Kendall J.C."/>
            <person name="Lin C.Y."/>
            <person name="Morgan M.N."/>
            <person name="Nachnani R."/>
            <person name="Nadeau S.M."/>
            <person name="Parikh M."/>
            <person name="Perez M.V."/>
            <person name="Peters C.E."/>
            <person name="Pogliano J."/>
            <person name="Popescu N.I."/>
            <person name="Shiao R."/>
            <person name="Song C.L."/>
            <person name="Ting J.M."/>
            <person name="Udani D.R."/>
            <person name="Waller L.B."/>
            <person name="Wang A.Y."/>
            <person name="Wu C.E."/>
            <person name="Yang A.B."/>
            <person name="Yao J."/>
            <person name="Zhang B.H."/>
            <person name="Anders K.R."/>
            <person name="Bradley K.W."/>
            <person name="Asai D.J."/>
            <person name="Bowman C.A."/>
            <person name="Russell D.A."/>
            <person name="Pope W.H."/>
            <person name="Jacobs-Sera D."/>
            <person name="Hendrix R.W."/>
            <person name="Hatfull G.F."/>
        </authorList>
    </citation>
    <scope>NUCLEOTIDE SEQUENCE [LARGE SCALE GENOMIC DNA]</scope>
</reference>
<organism evidence="1 2">
    <name type="scientific">Mycobacterium phage Weiss13</name>
    <dbReference type="NCBI Taxonomy" id="1784843"/>
    <lineage>
        <taxon>Viruses</taxon>
        <taxon>Duplodnaviria</taxon>
        <taxon>Heunggongvirae</taxon>
        <taxon>Uroviricota</taxon>
        <taxon>Caudoviricetes</taxon>
        <taxon>Papyrusvirus</taxon>
        <taxon>Papyrusvirus send513</taxon>
    </lineage>
</organism>
<evidence type="ECO:0000313" key="2">
    <source>
        <dbReference type="Proteomes" id="UP000224265"/>
    </source>
</evidence>
<evidence type="ECO:0008006" key="3">
    <source>
        <dbReference type="Google" id="ProtNLM"/>
    </source>
</evidence>
<dbReference type="EMBL" id="KT591076">
    <property type="protein sequence ID" value="AMB17301.1"/>
    <property type="molecule type" value="Genomic_DNA"/>
</dbReference>
<proteinExistence type="predicted"/>
<dbReference type="Proteomes" id="UP000224265">
    <property type="component" value="Segment"/>
</dbReference>
<dbReference type="Gene3D" id="1.10.3420.10">
    <property type="entry name" value="putative ntp pyrophosphohydrolase like domain"/>
    <property type="match status" value="1"/>
</dbReference>
<protein>
    <recommendedName>
        <fullName evidence="3">MazG-like nucleotide pyrophosphohydrolase</fullName>
    </recommendedName>
</protein>
<dbReference type="InterPro" id="IPR023292">
    <property type="entry name" value="NTP_PyroPHydrolase-like_dom_sf"/>
</dbReference>
<sequence>MTENLTSTLEERVAKLEVQTVKLKQFALMLLRYRGVPAEHLTQAWREALYDSSAPVPDKEVGCIGGVALIEDPNVPPGQPTPSVYRNMYDLLEATTQFHKLAEVPVDQWIGTESGEGMVSYAELQQLRSLRKDLLREEVKEYFDAEDGNDLIEIVDGLLDIIVIAWGTLLSYVGEDRARLAAHEVARSNLSKVDGSLGPIVRRTDGKVLKPEGWTGPDILGALQ</sequence>
<evidence type="ECO:0000313" key="1">
    <source>
        <dbReference type="EMBL" id="AMB17301.1"/>
    </source>
</evidence>